<dbReference type="CDD" id="cd00037">
    <property type="entry name" value="CLECT"/>
    <property type="match status" value="1"/>
</dbReference>
<feature type="signal peptide" evidence="7">
    <location>
        <begin position="1"/>
        <end position="19"/>
    </location>
</feature>
<dbReference type="Proteomes" id="UP000749559">
    <property type="component" value="Unassembled WGS sequence"/>
</dbReference>
<keyword evidence="3" id="KW-0677">Repeat</keyword>
<dbReference type="Pfam" id="PF00008">
    <property type="entry name" value="EGF"/>
    <property type="match status" value="1"/>
</dbReference>
<dbReference type="EMBL" id="CAIIXF020000011">
    <property type="protein sequence ID" value="CAH1798492.1"/>
    <property type="molecule type" value="Genomic_DNA"/>
</dbReference>
<evidence type="ECO:0000256" key="7">
    <source>
        <dbReference type="SAM" id="SignalP"/>
    </source>
</evidence>
<dbReference type="SMART" id="SM00034">
    <property type="entry name" value="CLECT"/>
    <property type="match status" value="1"/>
</dbReference>
<dbReference type="InterPro" id="IPR001304">
    <property type="entry name" value="C-type_lectin-like"/>
</dbReference>
<dbReference type="InterPro" id="IPR050111">
    <property type="entry name" value="C-type_lectin/snaclec_domain"/>
</dbReference>
<evidence type="ECO:0000256" key="1">
    <source>
        <dbReference type="ARBA" id="ARBA00022536"/>
    </source>
</evidence>
<organism evidence="10 11">
    <name type="scientific">Owenia fusiformis</name>
    <name type="common">Polychaete worm</name>
    <dbReference type="NCBI Taxonomy" id="6347"/>
    <lineage>
        <taxon>Eukaryota</taxon>
        <taxon>Metazoa</taxon>
        <taxon>Spiralia</taxon>
        <taxon>Lophotrochozoa</taxon>
        <taxon>Annelida</taxon>
        <taxon>Polychaeta</taxon>
        <taxon>Sedentaria</taxon>
        <taxon>Canalipalpata</taxon>
        <taxon>Sabellida</taxon>
        <taxon>Oweniida</taxon>
        <taxon>Oweniidae</taxon>
        <taxon>Owenia</taxon>
    </lineage>
</organism>
<dbReference type="SUPFAM" id="SSF56436">
    <property type="entry name" value="C-type lectin-like"/>
    <property type="match status" value="1"/>
</dbReference>
<dbReference type="PROSITE" id="PS50041">
    <property type="entry name" value="C_TYPE_LECTIN_2"/>
    <property type="match status" value="1"/>
</dbReference>
<dbReference type="SMART" id="SM00181">
    <property type="entry name" value="EGF"/>
    <property type="match status" value="3"/>
</dbReference>
<feature type="chain" id="PRO_5035766816" description="C-type lectin" evidence="7">
    <location>
        <begin position="20"/>
        <end position="315"/>
    </location>
</feature>
<evidence type="ECO:0000259" key="9">
    <source>
        <dbReference type="PROSITE" id="PS50041"/>
    </source>
</evidence>
<accession>A0A8S4Q3G1</accession>
<dbReference type="InterPro" id="IPR016186">
    <property type="entry name" value="C-type_lectin-like/link_sf"/>
</dbReference>
<feature type="domain" description="EGF-like" evidence="8">
    <location>
        <begin position="55"/>
        <end position="95"/>
    </location>
</feature>
<dbReference type="PANTHER" id="PTHR22803">
    <property type="entry name" value="MANNOSE, PHOSPHOLIPASE, LECTIN RECEPTOR RELATED"/>
    <property type="match status" value="1"/>
</dbReference>
<dbReference type="SMART" id="SM00261">
    <property type="entry name" value="FU"/>
    <property type="match status" value="2"/>
</dbReference>
<keyword evidence="4 6" id="KW-1015">Disulfide bond</keyword>
<keyword evidence="5" id="KW-0325">Glycoprotein</keyword>
<evidence type="ECO:0000256" key="2">
    <source>
        <dbReference type="ARBA" id="ARBA00022729"/>
    </source>
</evidence>
<evidence type="ECO:0000256" key="5">
    <source>
        <dbReference type="ARBA" id="ARBA00023180"/>
    </source>
</evidence>
<evidence type="ECO:0000256" key="4">
    <source>
        <dbReference type="ARBA" id="ARBA00023157"/>
    </source>
</evidence>
<evidence type="ECO:0000313" key="11">
    <source>
        <dbReference type="Proteomes" id="UP000749559"/>
    </source>
</evidence>
<protein>
    <recommendedName>
        <fullName evidence="12">C-type lectin</fullName>
    </recommendedName>
</protein>
<evidence type="ECO:0000259" key="8">
    <source>
        <dbReference type="PROSITE" id="PS50026"/>
    </source>
</evidence>
<feature type="domain" description="C-type lectin" evidence="9">
    <location>
        <begin position="180"/>
        <end position="299"/>
    </location>
</feature>
<dbReference type="InterPro" id="IPR006212">
    <property type="entry name" value="Furin_repeat"/>
</dbReference>
<dbReference type="InterPro" id="IPR009030">
    <property type="entry name" value="Growth_fac_rcpt_cys_sf"/>
</dbReference>
<dbReference type="AlphaFoldDB" id="A0A8S4Q3G1"/>
<evidence type="ECO:0000256" key="3">
    <source>
        <dbReference type="ARBA" id="ARBA00022737"/>
    </source>
</evidence>
<sequence>MRGLTYILVLVSAICYVRGKKTKNGEYTEKNDKMNKTSNNDLCRLTTEEYECNKRRGACKINPCLNGGTCTQLKRGMKSVGKCNCPQGYNGARCEKIVCGDHCDQCNEPGKCSKCNYGYRLHMGECHARCSIEHCSKCDGPESNMCYECYTTFTLSADKTRCIRDCPEGTGVEGTGLYQHGDFCYQVFEQKATYAEANSICMALGEKYDLASVHGCEEHQFLESILASAAYKDIQNWWIGLSKEGNQAKFTTWGDGSPVDYTYWTLDGQGDGNCVGFDRYEGYRFETADCMDAFSFVCKKGVPTMADLAAYAKME</sequence>
<comment type="caution">
    <text evidence="6">Lacks conserved residue(s) required for the propagation of feature annotation.</text>
</comment>
<evidence type="ECO:0000256" key="6">
    <source>
        <dbReference type="PROSITE-ProRule" id="PRU00076"/>
    </source>
</evidence>
<dbReference type="InterPro" id="IPR000742">
    <property type="entry name" value="EGF"/>
</dbReference>
<keyword evidence="1 6" id="KW-0245">EGF-like domain</keyword>
<name>A0A8S4Q3G1_OWEFU</name>
<dbReference type="PROSITE" id="PS01186">
    <property type="entry name" value="EGF_2"/>
    <property type="match status" value="1"/>
</dbReference>
<dbReference type="Gene3D" id="3.10.100.10">
    <property type="entry name" value="Mannose-Binding Protein A, subunit A"/>
    <property type="match status" value="1"/>
</dbReference>
<evidence type="ECO:0000313" key="10">
    <source>
        <dbReference type="EMBL" id="CAH1798492.1"/>
    </source>
</evidence>
<feature type="disulfide bond" evidence="6">
    <location>
        <begin position="85"/>
        <end position="94"/>
    </location>
</feature>
<dbReference type="InterPro" id="IPR016187">
    <property type="entry name" value="CTDL_fold"/>
</dbReference>
<evidence type="ECO:0008006" key="12">
    <source>
        <dbReference type="Google" id="ProtNLM"/>
    </source>
</evidence>
<dbReference type="OrthoDB" id="6106643at2759"/>
<dbReference type="PROSITE" id="PS00022">
    <property type="entry name" value="EGF_1"/>
    <property type="match status" value="1"/>
</dbReference>
<dbReference type="Gene3D" id="2.10.25.10">
    <property type="entry name" value="Laminin"/>
    <property type="match status" value="1"/>
</dbReference>
<keyword evidence="2 7" id="KW-0732">Signal</keyword>
<dbReference type="SUPFAM" id="SSF57184">
    <property type="entry name" value="Growth factor receptor domain"/>
    <property type="match status" value="1"/>
</dbReference>
<keyword evidence="11" id="KW-1185">Reference proteome</keyword>
<proteinExistence type="predicted"/>
<dbReference type="FunFam" id="2.10.25.10:FF:000012">
    <property type="entry name" value="Delta-like protein"/>
    <property type="match status" value="1"/>
</dbReference>
<gene>
    <name evidence="10" type="ORF">OFUS_LOCUS22635</name>
</gene>
<dbReference type="PROSITE" id="PS50026">
    <property type="entry name" value="EGF_3"/>
    <property type="match status" value="1"/>
</dbReference>
<reference evidence="10" key="1">
    <citation type="submission" date="2022-03" db="EMBL/GenBank/DDBJ databases">
        <authorList>
            <person name="Martin C."/>
        </authorList>
    </citation>
    <scope>NUCLEOTIDE SEQUENCE</scope>
</reference>
<comment type="caution">
    <text evidence="10">The sequence shown here is derived from an EMBL/GenBank/DDBJ whole genome shotgun (WGS) entry which is preliminary data.</text>
</comment>